<dbReference type="Proteomes" id="UP000076871">
    <property type="component" value="Unassembled WGS sequence"/>
</dbReference>
<dbReference type="EMBL" id="KV427642">
    <property type="protein sequence ID" value="KZT03706.1"/>
    <property type="molecule type" value="Genomic_DNA"/>
</dbReference>
<protein>
    <submittedName>
        <fullName evidence="1">Uncharacterized protein</fullName>
    </submittedName>
</protein>
<dbReference type="RefSeq" id="XP_040761446.1">
    <property type="nucleotide sequence ID" value="XM_040902057.1"/>
</dbReference>
<dbReference type="AlphaFoldDB" id="A0A165CXY2"/>
<dbReference type="InParanoid" id="A0A165CXY2"/>
<gene>
    <name evidence="1" type="ORF">LAESUDRAFT_332511</name>
</gene>
<keyword evidence="2" id="KW-1185">Reference proteome</keyword>
<evidence type="ECO:0000313" key="2">
    <source>
        <dbReference type="Proteomes" id="UP000076871"/>
    </source>
</evidence>
<reference evidence="1 2" key="1">
    <citation type="journal article" date="2016" name="Mol. Biol. Evol.">
        <title>Comparative Genomics of Early-Diverging Mushroom-Forming Fungi Provides Insights into the Origins of Lignocellulose Decay Capabilities.</title>
        <authorList>
            <person name="Nagy L.G."/>
            <person name="Riley R."/>
            <person name="Tritt A."/>
            <person name="Adam C."/>
            <person name="Daum C."/>
            <person name="Floudas D."/>
            <person name="Sun H."/>
            <person name="Yadav J.S."/>
            <person name="Pangilinan J."/>
            <person name="Larsson K.H."/>
            <person name="Matsuura K."/>
            <person name="Barry K."/>
            <person name="Labutti K."/>
            <person name="Kuo R."/>
            <person name="Ohm R.A."/>
            <person name="Bhattacharya S.S."/>
            <person name="Shirouzu T."/>
            <person name="Yoshinaga Y."/>
            <person name="Martin F.M."/>
            <person name="Grigoriev I.V."/>
            <person name="Hibbett D.S."/>
        </authorList>
    </citation>
    <scope>NUCLEOTIDE SEQUENCE [LARGE SCALE GENOMIC DNA]</scope>
    <source>
        <strain evidence="1 2">93-53</strain>
    </source>
</reference>
<name>A0A165CXY2_9APHY</name>
<proteinExistence type="predicted"/>
<evidence type="ECO:0000313" key="1">
    <source>
        <dbReference type="EMBL" id="KZT03706.1"/>
    </source>
</evidence>
<organism evidence="1 2">
    <name type="scientific">Laetiporus sulphureus 93-53</name>
    <dbReference type="NCBI Taxonomy" id="1314785"/>
    <lineage>
        <taxon>Eukaryota</taxon>
        <taxon>Fungi</taxon>
        <taxon>Dikarya</taxon>
        <taxon>Basidiomycota</taxon>
        <taxon>Agaricomycotina</taxon>
        <taxon>Agaricomycetes</taxon>
        <taxon>Polyporales</taxon>
        <taxon>Laetiporus</taxon>
    </lineage>
</organism>
<accession>A0A165CXY2</accession>
<sequence length="103" mass="11154">MQHADGVWNATGLCESYAAPMGSVIVGSAALQQPSCAWRSLTFTPVAPAPRISSSTQRAVRVRLGNSVEEDAAIRLTCLQCVAPRTRRREQPDLQNMTAMPLE</sequence>
<dbReference type="GeneID" id="63819088"/>